<dbReference type="AlphaFoldDB" id="A0A4R3MGC2"/>
<keyword evidence="5 9" id="KW-0028">Amino-acid biosynthesis</keyword>
<accession>A0A4R3MGC2</accession>
<dbReference type="PANTHER" id="PTHR42894">
    <property type="entry name" value="N-(5'-PHOSPHORIBOSYL)ANTHRANILATE ISOMERASE"/>
    <property type="match status" value="1"/>
</dbReference>
<evidence type="ECO:0000256" key="6">
    <source>
        <dbReference type="ARBA" id="ARBA00022822"/>
    </source>
</evidence>
<dbReference type="InterPro" id="IPR044643">
    <property type="entry name" value="TrpF_fam"/>
</dbReference>
<name>A0A4R3MGC2_9HYPH</name>
<comment type="similarity">
    <text evidence="9">Belongs to the TrpF family.</text>
</comment>
<evidence type="ECO:0000259" key="10">
    <source>
        <dbReference type="Pfam" id="PF00697"/>
    </source>
</evidence>
<comment type="catalytic activity">
    <reaction evidence="1 9">
        <text>N-(5-phospho-beta-D-ribosyl)anthranilate = 1-(2-carboxyphenylamino)-1-deoxy-D-ribulose 5-phosphate</text>
        <dbReference type="Rhea" id="RHEA:21540"/>
        <dbReference type="ChEBI" id="CHEBI:18277"/>
        <dbReference type="ChEBI" id="CHEBI:58613"/>
        <dbReference type="EC" id="5.3.1.24"/>
    </reaction>
</comment>
<dbReference type="GO" id="GO:0004640">
    <property type="term" value="F:phosphoribosylanthranilate isomerase activity"/>
    <property type="evidence" value="ECO:0007669"/>
    <property type="project" value="UniProtKB-UniRule"/>
</dbReference>
<dbReference type="CDD" id="cd00405">
    <property type="entry name" value="PRAI"/>
    <property type="match status" value="1"/>
</dbReference>
<dbReference type="PANTHER" id="PTHR42894:SF1">
    <property type="entry name" value="N-(5'-PHOSPHORIBOSYL)ANTHRANILATE ISOMERASE"/>
    <property type="match status" value="1"/>
</dbReference>
<dbReference type="InterPro" id="IPR013785">
    <property type="entry name" value="Aldolase_TIM"/>
</dbReference>
<keyword evidence="7 9" id="KW-0057">Aromatic amino acid biosynthesis</keyword>
<dbReference type="Pfam" id="PF00697">
    <property type="entry name" value="PRAI"/>
    <property type="match status" value="1"/>
</dbReference>
<evidence type="ECO:0000256" key="4">
    <source>
        <dbReference type="ARBA" id="ARBA00022272"/>
    </source>
</evidence>
<organism evidence="11 12">
    <name type="scientific">Tepidamorphus gemmatus</name>
    <dbReference type="NCBI Taxonomy" id="747076"/>
    <lineage>
        <taxon>Bacteria</taxon>
        <taxon>Pseudomonadati</taxon>
        <taxon>Pseudomonadota</taxon>
        <taxon>Alphaproteobacteria</taxon>
        <taxon>Hyphomicrobiales</taxon>
        <taxon>Tepidamorphaceae</taxon>
        <taxon>Tepidamorphus</taxon>
    </lineage>
</organism>
<dbReference type="SUPFAM" id="SSF51366">
    <property type="entry name" value="Ribulose-phoshate binding barrel"/>
    <property type="match status" value="1"/>
</dbReference>
<evidence type="ECO:0000256" key="7">
    <source>
        <dbReference type="ARBA" id="ARBA00023141"/>
    </source>
</evidence>
<dbReference type="EMBL" id="SMAK01000005">
    <property type="protein sequence ID" value="TCT10685.1"/>
    <property type="molecule type" value="Genomic_DNA"/>
</dbReference>
<feature type="domain" description="N-(5'phosphoribosyl) anthranilate isomerase (PRAI)" evidence="10">
    <location>
        <begin position="9"/>
        <end position="212"/>
    </location>
</feature>
<evidence type="ECO:0000256" key="8">
    <source>
        <dbReference type="ARBA" id="ARBA00023235"/>
    </source>
</evidence>
<dbReference type="NCBIfam" id="NF002295">
    <property type="entry name" value="PRK01222.1-1"/>
    <property type="match status" value="1"/>
</dbReference>
<dbReference type="GO" id="GO:0000162">
    <property type="term" value="P:L-tryptophan biosynthetic process"/>
    <property type="evidence" value="ECO:0007669"/>
    <property type="project" value="UniProtKB-UniRule"/>
</dbReference>
<evidence type="ECO:0000313" key="11">
    <source>
        <dbReference type="EMBL" id="TCT10685.1"/>
    </source>
</evidence>
<dbReference type="InterPro" id="IPR001240">
    <property type="entry name" value="PRAI_dom"/>
</dbReference>
<evidence type="ECO:0000256" key="2">
    <source>
        <dbReference type="ARBA" id="ARBA00004664"/>
    </source>
</evidence>
<dbReference type="RefSeq" id="WP_245499716.1">
    <property type="nucleotide sequence ID" value="NZ_SMAK01000005.1"/>
</dbReference>
<dbReference type="InterPro" id="IPR011060">
    <property type="entry name" value="RibuloseP-bd_barrel"/>
</dbReference>
<evidence type="ECO:0000256" key="1">
    <source>
        <dbReference type="ARBA" id="ARBA00001164"/>
    </source>
</evidence>
<proteinExistence type="inferred from homology"/>
<evidence type="ECO:0000313" key="12">
    <source>
        <dbReference type="Proteomes" id="UP000295678"/>
    </source>
</evidence>
<keyword evidence="8 9" id="KW-0413">Isomerase</keyword>
<sequence>MNQSGHIDVKICGLTDETAVAASLGAGADMLGFVFFPPSPRHVDPARAAQLAAPVRGRARIVSLTVDADDLTFDAIFHTLGPDILQLHGRESPERVAQLKTRYNVETMKVIAVREAADLAAVEPYLGVADRILFDAKAPAAASRPGGLGIRFDWHLLAGLDLPRPCMLSGGLDAEVVAAAIGIARPDGVDVSSGVEARPGEKDPAAIARFVEAVRRTERTLGAPSRRKAS</sequence>
<dbReference type="UniPathway" id="UPA00035">
    <property type="reaction ID" value="UER00042"/>
</dbReference>
<gene>
    <name evidence="9" type="primary">trpF</name>
    <name evidence="11" type="ORF">EDC22_105184</name>
</gene>
<comment type="caution">
    <text evidence="11">The sequence shown here is derived from an EMBL/GenBank/DDBJ whole genome shotgun (WGS) entry which is preliminary data.</text>
</comment>
<dbReference type="HAMAP" id="MF_00135">
    <property type="entry name" value="PRAI"/>
    <property type="match status" value="1"/>
</dbReference>
<keyword evidence="12" id="KW-1185">Reference proteome</keyword>
<dbReference type="EC" id="5.3.1.24" evidence="3 9"/>
<dbReference type="Gene3D" id="3.20.20.70">
    <property type="entry name" value="Aldolase class I"/>
    <property type="match status" value="1"/>
</dbReference>
<dbReference type="Proteomes" id="UP000295678">
    <property type="component" value="Unassembled WGS sequence"/>
</dbReference>
<evidence type="ECO:0000256" key="9">
    <source>
        <dbReference type="HAMAP-Rule" id="MF_00135"/>
    </source>
</evidence>
<evidence type="ECO:0000256" key="5">
    <source>
        <dbReference type="ARBA" id="ARBA00022605"/>
    </source>
</evidence>
<evidence type="ECO:0000256" key="3">
    <source>
        <dbReference type="ARBA" id="ARBA00012572"/>
    </source>
</evidence>
<protein>
    <recommendedName>
        <fullName evidence="4 9">N-(5'-phosphoribosyl)anthranilate isomerase</fullName>
        <shortName evidence="9">PRAI</shortName>
        <ecNumber evidence="3 9">5.3.1.24</ecNumber>
    </recommendedName>
</protein>
<comment type="pathway">
    <text evidence="2 9">Amino-acid biosynthesis; L-tryptophan biosynthesis; L-tryptophan from chorismate: step 3/5.</text>
</comment>
<reference evidence="11 12" key="1">
    <citation type="submission" date="2019-03" db="EMBL/GenBank/DDBJ databases">
        <title>Genomic Encyclopedia of Type Strains, Phase IV (KMG-IV): sequencing the most valuable type-strain genomes for metagenomic binning, comparative biology and taxonomic classification.</title>
        <authorList>
            <person name="Goeker M."/>
        </authorList>
    </citation>
    <scope>NUCLEOTIDE SEQUENCE [LARGE SCALE GENOMIC DNA]</scope>
    <source>
        <strain evidence="11 12">DSM 19345</strain>
    </source>
</reference>
<keyword evidence="6 9" id="KW-0822">Tryptophan biosynthesis</keyword>